<proteinExistence type="inferred from homology"/>
<dbReference type="PANTHER" id="PTHR30244:SF34">
    <property type="entry name" value="DTDP-4-AMINO-4,6-DIDEOXYGALACTOSE TRANSAMINASE"/>
    <property type="match status" value="1"/>
</dbReference>
<dbReference type="EMBL" id="MFAR01000019">
    <property type="protein sequence ID" value="OGD84987.1"/>
    <property type="molecule type" value="Genomic_DNA"/>
</dbReference>
<evidence type="ECO:0000313" key="4">
    <source>
        <dbReference type="EMBL" id="OGD84987.1"/>
    </source>
</evidence>
<keyword evidence="2 3" id="KW-0663">Pyridoxal phosphate</keyword>
<keyword evidence="4" id="KW-0032">Aminotransferase</keyword>
<evidence type="ECO:0000256" key="2">
    <source>
        <dbReference type="PIRSR" id="PIRSR000390-2"/>
    </source>
</evidence>
<dbReference type="InterPro" id="IPR015424">
    <property type="entry name" value="PyrdxlP-dep_Trfase"/>
</dbReference>
<sequence>MIPVNAPLITEEAKKLVMQALDEGWISSAGPYLTQFETEFAKYLVVKHAIAVNTGTAALHVALLTLGIGEGDEVIVPAFTMAASWMAIMYTGATPIFVDVDPDTYTLDPALIEAKITSHTKAIMPVHIYGHPADMDPILALAKKHHLFVIEDAAEAHGATYRGEKVGGIGHVNAFSFYANKIVTTGEGGMVTTDDDKLADLARRYRDLCHSPAKRFIHDRLGYNYRLTSLQAALGLGELREIDKFLAQKSHMAKLYQQGLEGVKGLTLPVTRDWATNVYWMYAVVVDPKILGFPKDELREKLLKKGVDTRDFFYPPSVQPVLTERGLGLGQYPVTERLAQNGFYLPSGLALTDAQIEMVCETIRKLCA</sequence>
<dbReference type="InterPro" id="IPR015421">
    <property type="entry name" value="PyrdxlP-dep_Trfase_major"/>
</dbReference>
<accession>A0A1F5FZF8</accession>
<dbReference type="InterPro" id="IPR015422">
    <property type="entry name" value="PyrdxlP-dep_Trfase_small"/>
</dbReference>
<dbReference type="GO" id="GO:0000271">
    <property type="term" value="P:polysaccharide biosynthetic process"/>
    <property type="evidence" value="ECO:0007669"/>
    <property type="project" value="TreeGrafter"/>
</dbReference>
<dbReference type="PIRSF" id="PIRSF000390">
    <property type="entry name" value="PLP_StrS"/>
    <property type="match status" value="1"/>
</dbReference>
<dbReference type="SUPFAM" id="SSF53383">
    <property type="entry name" value="PLP-dependent transferases"/>
    <property type="match status" value="1"/>
</dbReference>
<dbReference type="GO" id="GO:0008483">
    <property type="term" value="F:transaminase activity"/>
    <property type="evidence" value="ECO:0007669"/>
    <property type="project" value="UniProtKB-KW"/>
</dbReference>
<organism evidence="4 5">
    <name type="scientific">Candidatus Collierbacteria bacterium RIFOXYD1_FULL_46_26</name>
    <dbReference type="NCBI Taxonomy" id="1817732"/>
    <lineage>
        <taxon>Bacteria</taxon>
        <taxon>Candidatus Collieribacteriota</taxon>
    </lineage>
</organism>
<gene>
    <name evidence="4" type="ORF">A2618_02605</name>
</gene>
<comment type="similarity">
    <text evidence="3">Belongs to the DegT/DnrJ/EryC1 family.</text>
</comment>
<protein>
    <submittedName>
        <fullName evidence="4">Aminotransferase DegT</fullName>
    </submittedName>
</protein>
<evidence type="ECO:0000256" key="1">
    <source>
        <dbReference type="PIRSR" id="PIRSR000390-1"/>
    </source>
</evidence>
<dbReference type="GO" id="GO:0030170">
    <property type="term" value="F:pyridoxal phosphate binding"/>
    <property type="evidence" value="ECO:0007669"/>
    <property type="project" value="TreeGrafter"/>
</dbReference>
<evidence type="ECO:0000256" key="3">
    <source>
        <dbReference type="RuleBase" id="RU004508"/>
    </source>
</evidence>
<dbReference type="Gene3D" id="3.90.1150.10">
    <property type="entry name" value="Aspartate Aminotransferase, domain 1"/>
    <property type="match status" value="1"/>
</dbReference>
<dbReference type="CDD" id="cd00616">
    <property type="entry name" value="AHBA_syn"/>
    <property type="match status" value="1"/>
</dbReference>
<dbReference type="Pfam" id="PF01041">
    <property type="entry name" value="DegT_DnrJ_EryC1"/>
    <property type="match status" value="1"/>
</dbReference>
<feature type="modified residue" description="N6-(pyridoxal phosphate)lysine" evidence="2">
    <location>
        <position position="181"/>
    </location>
</feature>
<dbReference type="InterPro" id="IPR000653">
    <property type="entry name" value="DegT/StrS_aminotransferase"/>
</dbReference>
<comment type="caution">
    <text evidence="4">The sequence shown here is derived from an EMBL/GenBank/DDBJ whole genome shotgun (WGS) entry which is preliminary data.</text>
</comment>
<dbReference type="Proteomes" id="UP000177921">
    <property type="component" value="Unassembled WGS sequence"/>
</dbReference>
<name>A0A1F5FZF8_9BACT</name>
<keyword evidence="4" id="KW-0808">Transferase</keyword>
<evidence type="ECO:0000313" key="5">
    <source>
        <dbReference type="Proteomes" id="UP000177921"/>
    </source>
</evidence>
<feature type="active site" description="Proton acceptor" evidence="1">
    <location>
        <position position="181"/>
    </location>
</feature>
<dbReference type="PANTHER" id="PTHR30244">
    <property type="entry name" value="TRANSAMINASE"/>
    <property type="match status" value="1"/>
</dbReference>
<dbReference type="AlphaFoldDB" id="A0A1F5FZF8"/>
<reference evidence="4 5" key="1">
    <citation type="journal article" date="2016" name="Nat. Commun.">
        <title>Thousands of microbial genomes shed light on interconnected biogeochemical processes in an aquifer system.</title>
        <authorList>
            <person name="Anantharaman K."/>
            <person name="Brown C.T."/>
            <person name="Hug L.A."/>
            <person name="Sharon I."/>
            <person name="Castelle C.J."/>
            <person name="Probst A.J."/>
            <person name="Thomas B.C."/>
            <person name="Singh A."/>
            <person name="Wilkins M.J."/>
            <person name="Karaoz U."/>
            <person name="Brodie E.L."/>
            <person name="Williams K.H."/>
            <person name="Hubbard S.S."/>
            <person name="Banfield J.F."/>
        </authorList>
    </citation>
    <scope>NUCLEOTIDE SEQUENCE [LARGE SCALE GENOMIC DNA]</scope>
</reference>
<dbReference type="Gene3D" id="3.40.640.10">
    <property type="entry name" value="Type I PLP-dependent aspartate aminotransferase-like (Major domain)"/>
    <property type="match status" value="1"/>
</dbReference>